<keyword evidence="3" id="KW-1185">Reference proteome</keyword>
<protein>
    <submittedName>
        <fullName evidence="2">Uncharacterized protein</fullName>
    </submittedName>
</protein>
<dbReference type="AlphaFoldDB" id="A0A1I0U739"/>
<name>A0A1I0U739_9SPHI</name>
<evidence type="ECO:0000313" key="2">
    <source>
        <dbReference type="EMBL" id="SFA59647.1"/>
    </source>
</evidence>
<organism evidence="2 3">
    <name type="scientific">Pedobacter suwonensis</name>
    <dbReference type="NCBI Taxonomy" id="332999"/>
    <lineage>
        <taxon>Bacteria</taxon>
        <taxon>Pseudomonadati</taxon>
        <taxon>Bacteroidota</taxon>
        <taxon>Sphingobacteriia</taxon>
        <taxon>Sphingobacteriales</taxon>
        <taxon>Sphingobacteriaceae</taxon>
        <taxon>Pedobacter</taxon>
    </lineage>
</organism>
<feature type="transmembrane region" description="Helical" evidence="1">
    <location>
        <begin position="24"/>
        <end position="49"/>
    </location>
</feature>
<sequence>MKILYYYYYLFYTKILPDDQPHSTVVFCLSLMESFIINGLLNIVSILLFCYNISKWPMIGILIAIIIANYQIYYKSKRMELIIDEKPKLFNSNVASVVFSLFFFLLSLLMIVTAPFYSKYLLERFCN</sequence>
<dbReference type="EMBL" id="FOJM01000023">
    <property type="protein sequence ID" value="SFA59647.1"/>
    <property type="molecule type" value="Genomic_DNA"/>
</dbReference>
<dbReference type="Proteomes" id="UP000198836">
    <property type="component" value="Unassembled WGS sequence"/>
</dbReference>
<accession>A0A1I0U739</accession>
<keyword evidence="1" id="KW-0472">Membrane</keyword>
<keyword evidence="1" id="KW-0812">Transmembrane</keyword>
<reference evidence="3" key="1">
    <citation type="submission" date="2016-10" db="EMBL/GenBank/DDBJ databases">
        <authorList>
            <person name="Varghese N."/>
            <person name="Submissions S."/>
        </authorList>
    </citation>
    <scope>NUCLEOTIDE SEQUENCE [LARGE SCALE GENOMIC DNA]</scope>
    <source>
        <strain evidence="3">DSM 18130</strain>
    </source>
</reference>
<proteinExistence type="predicted"/>
<evidence type="ECO:0000313" key="3">
    <source>
        <dbReference type="Proteomes" id="UP000198836"/>
    </source>
</evidence>
<gene>
    <name evidence="2" type="ORF">SAMN04488511_12313</name>
</gene>
<evidence type="ECO:0000256" key="1">
    <source>
        <dbReference type="SAM" id="Phobius"/>
    </source>
</evidence>
<feature type="transmembrane region" description="Helical" evidence="1">
    <location>
        <begin position="56"/>
        <end position="74"/>
    </location>
</feature>
<keyword evidence="1" id="KW-1133">Transmembrane helix</keyword>
<feature type="transmembrane region" description="Helical" evidence="1">
    <location>
        <begin position="94"/>
        <end position="117"/>
    </location>
</feature>